<sequence>MITSKVRQIIAVCVFMPLSLFVVAFSYVQGGNSYTIAQPKVQLQSIPTELGAWSGEVTGLSEQEYDVLDADDVVGLSLLGPNGTSAYVHMATWTDKTLVGMVCPHHPSKCYQNTGWKTIRTQQDSVDVPGIGSVPVTIAEMQRDGVQIVIAHTYEIGSHHLVDDQGIRGVKVKLFGQDEWPPVTKYLIQVNTPTLASGSAAAKQILSELLVWHADQEAGDSAPPTQSTAL</sequence>
<evidence type="ECO:0000259" key="1">
    <source>
        <dbReference type="Pfam" id="PF11984"/>
    </source>
</evidence>
<dbReference type="AlphaFoldDB" id="A0A5C6C0I2"/>
<organism evidence="2 3">
    <name type="scientific">Allorhodopirellula heiligendammensis</name>
    <dbReference type="NCBI Taxonomy" id="2714739"/>
    <lineage>
        <taxon>Bacteria</taxon>
        <taxon>Pseudomonadati</taxon>
        <taxon>Planctomycetota</taxon>
        <taxon>Planctomycetia</taxon>
        <taxon>Pirellulales</taxon>
        <taxon>Pirellulaceae</taxon>
        <taxon>Allorhodopirellula</taxon>
    </lineage>
</organism>
<accession>A0A5C6C0I2</accession>
<dbReference type="Pfam" id="PF11984">
    <property type="entry name" value="DUF3485"/>
    <property type="match status" value="1"/>
</dbReference>
<reference evidence="2 3" key="1">
    <citation type="journal article" date="2020" name="Antonie Van Leeuwenhoek">
        <title>Rhodopirellula heiligendammensis sp. nov., Rhodopirellula pilleata sp. nov., and Rhodopirellula solitaria sp. nov. isolated from natural or artificial marine surfaces in Northern Germany and California, USA, and emended description of the genus Rhodopirellula.</title>
        <authorList>
            <person name="Kallscheuer N."/>
            <person name="Wiegand S."/>
            <person name="Jogler M."/>
            <person name="Boedeker C."/>
            <person name="Peeters S.H."/>
            <person name="Rast P."/>
            <person name="Heuer A."/>
            <person name="Jetten M.S.M."/>
            <person name="Rohde M."/>
            <person name="Jogler C."/>
        </authorList>
    </citation>
    <scope>NUCLEOTIDE SEQUENCE [LARGE SCALE GENOMIC DNA]</scope>
    <source>
        <strain evidence="2 3">Poly21</strain>
    </source>
</reference>
<feature type="domain" description="Methanolan biosynthesis EpsI" evidence="1">
    <location>
        <begin position="21"/>
        <end position="164"/>
    </location>
</feature>
<evidence type="ECO:0000313" key="3">
    <source>
        <dbReference type="Proteomes" id="UP000319908"/>
    </source>
</evidence>
<gene>
    <name evidence="2" type="ORF">Poly21_02180</name>
</gene>
<dbReference type="InterPro" id="IPR014263">
    <property type="entry name" value="Methanolan_biosynth_EpsI"/>
</dbReference>
<keyword evidence="3" id="KW-1185">Reference proteome</keyword>
<dbReference type="RefSeq" id="WP_146405106.1">
    <property type="nucleotide sequence ID" value="NZ_SJPU01000001.1"/>
</dbReference>
<evidence type="ECO:0000313" key="2">
    <source>
        <dbReference type="EMBL" id="TWU18063.1"/>
    </source>
</evidence>
<comment type="caution">
    <text evidence="2">The sequence shown here is derived from an EMBL/GenBank/DDBJ whole genome shotgun (WGS) entry which is preliminary data.</text>
</comment>
<dbReference type="EMBL" id="SJPU01000001">
    <property type="protein sequence ID" value="TWU18063.1"/>
    <property type="molecule type" value="Genomic_DNA"/>
</dbReference>
<proteinExistence type="predicted"/>
<name>A0A5C6C0I2_9BACT</name>
<protein>
    <recommendedName>
        <fullName evidence="1">Methanolan biosynthesis EpsI domain-containing protein</fullName>
    </recommendedName>
</protein>
<dbReference type="Proteomes" id="UP000319908">
    <property type="component" value="Unassembled WGS sequence"/>
</dbReference>
<dbReference type="OrthoDB" id="274335at2"/>